<accession>A0A8B7NX54</accession>
<organism evidence="2 3">
    <name type="scientific">Hyalella azteca</name>
    <name type="common">Amphipod</name>
    <dbReference type="NCBI Taxonomy" id="294128"/>
    <lineage>
        <taxon>Eukaryota</taxon>
        <taxon>Metazoa</taxon>
        <taxon>Ecdysozoa</taxon>
        <taxon>Arthropoda</taxon>
        <taxon>Crustacea</taxon>
        <taxon>Multicrustacea</taxon>
        <taxon>Malacostraca</taxon>
        <taxon>Eumalacostraca</taxon>
        <taxon>Peracarida</taxon>
        <taxon>Amphipoda</taxon>
        <taxon>Senticaudata</taxon>
        <taxon>Talitrida</taxon>
        <taxon>Talitroidea</taxon>
        <taxon>Hyalellidae</taxon>
        <taxon>Hyalella</taxon>
    </lineage>
</organism>
<dbReference type="GeneID" id="108674077"/>
<feature type="compositionally biased region" description="Basic and acidic residues" evidence="1">
    <location>
        <begin position="343"/>
        <end position="355"/>
    </location>
</feature>
<keyword evidence="2" id="KW-1185">Reference proteome</keyword>
<dbReference type="AlphaFoldDB" id="A0A8B7NX54"/>
<feature type="region of interest" description="Disordered" evidence="1">
    <location>
        <begin position="1"/>
        <end position="54"/>
    </location>
</feature>
<feature type="compositionally biased region" description="Basic and acidic residues" evidence="1">
    <location>
        <begin position="326"/>
        <end position="336"/>
    </location>
</feature>
<feature type="compositionally biased region" description="Basic and acidic residues" evidence="1">
    <location>
        <begin position="500"/>
        <end position="549"/>
    </location>
</feature>
<dbReference type="Proteomes" id="UP000694843">
    <property type="component" value="Unplaced"/>
</dbReference>
<dbReference type="RefSeq" id="XP_018017466.1">
    <property type="nucleotide sequence ID" value="XM_018161977.2"/>
</dbReference>
<feature type="compositionally biased region" description="Polar residues" evidence="1">
    <location>
        <begin position="306"/>
        <end position="324"/>
    </location>
</feature>
<dbReference type="KEGG" id="hazt:108674077"/>
<feature type="compositionally biased region" description="Basic and acidic residues" evidence="1">
    <location>
        <begin position="697"/>
        <end position="764"/>
    </location>
</feature>
<proteinExistence type="predicted"/>
<feature type="compositionally biased region" description="Basic and acidic residues" evidence="1">
    <location>
        <begin position="650"/>
        <end position="682"/>
    </location>
</feature>
<feature type="compositionally biased region" description="Basic and acidic residues" evidence="1">
    <location>
        <begin position="626"/>
        <end position="639"/>
    </location>
</feature>
<feature type="region of interest" description="Disordered" evidence="1">
    <location>
        <begin position="697"/>
        <end position="773"/>
    </location>
</feature>
<feature type="region of interest" description="Disordered" evidence="1">
    <location>
        <begin position="500"/>
        <end position="682"/>
    </location>
</feature>
<feature type="compositionally biased region" description="Low complexity" evidence="1">
    <location>
        <begin position="24"/>
        <end position="33"/>
    </location>
</feature>
<evidence type="ECO:0000313" key="3">
    <source>
        <dbReference type="RefSeq" id="XP_018017466.1"/>
    </source>
</evidence>
<feature type="compositionally biased region" description="Basic and acidic residues" evidence="1">
    <location>
        <begin position="568"/>
        <end position="580"/>
    </location>
</feature>
<reference evidence="3" key="1">
    <citation type="submission" date="2025-08" db="UniProtKB">
        <authorList>
            <consortium name="RefSeq"/>
        </authorList>
    </citation>
    <scope>IDENTIFICATION</scope>
    <source>
        <tissue evidence="3">Whole organism</tissue>
    </source>
</reference>
<sequence>MEVDEHSSSSSGEISDIQDESEEISSPPSIAPSFKGSKKKNTIEMSRTKSQLTPRMALYIPPHLQKQTQPSLNTPKKAVVKSATVQTPQQIKQQQKLRAKLEEFTKSYARKQFQQLRNKTTRQTIHKASSKKCNKTNLPAEAWTNEMQSLLETKTKCILKFQETGCTSSLRESRKAKNSLRKLLRKLRSKAVVSQNIYHNLNIFHSKFSSSKSPDRIRCVDDYPCLDEDVDIERDRFIPSKIQLIYAQNEWAEDIISYTAKITSKKTSLTDVVKVEIIDSDEEVQSSAAGERSVGGGARRAVGSAPDSSPMDSSNNEYLNQQFLRRQHDYEREQKYKQISTEARTRRPSRETFEDSLREYCQSGNLKLNLDSSRRSSLVHARSPEPLRPPFFPMNPAFSNHGFPGPPEDVPREPFVKERRLKIYSPPKEIFPSLIHDDAFISRRHFIHETGNNKLNDGRGVNFNEKSRKDLGDRAVFARNYSHNGIEEYPVVGLNSHDCRKEASHERSNSHSYRLESPERREASTRANHLSREKAVREVRRKEAQRERSSSSTAERGYRSNGFQPNYRDSRESDADEHSFRNYVSYPQRKDDREHSRHSHDTEDLHFSSYPNGLTDGRGSLRHLKHESAGHGKQDRRENYSPSVMHSRKAVQDADRSGKREWHDNDRSDRREWHDNDRSDRREWHDNDRRFQRDSRMDYHIHAETQDRFSNRNRRTSADREHPFNLLKHDIDRVKSRNSESPGREAYDRCFSKRKCNEREDAMRSAKRKKRQE</sequence>
<feature type="compositionally biased region" description="Basic and acidic residues" evidence="1">
    <location>
        <begin position="588"/>
        <end position="606"/>
    </location>
</feature>
<evidence type="ECO:0000313" key="2">
    <source>
        <dbReference type="Proteomes" id="UP000694843"/>
    </source>
</evidence>
<name>A0A8B7NX54_HYAAZ</name>
<feature type="compositionally biased region" description="Polar residues" evidence="1">
    <location>
        <begin position="43"/>
        <end position="53"/>
    </location>
</feature>
<protein>
    <submittedName>
        <fullName evidence="3">Uncharacterized protein LOC108674077</fullName>
    </submittedName>
</protein>
<feature type="region of interest" description="Disordered" evidence="1">
    <location>
        <begin position="284"/>
        <end position="355"/>
    </location>
</feature>
<gene>
    <name evidence="3" type="primary">LOC108674077</name>
</gene>
<evidence type="ECO:0000256" key="1">
    <source>
        <dbReference type="SAM" id="MobiDB-lite"/>
    </source>
</evidence>